<evidence type="ECO:0000313" key="1">
    <source>
        <dbReference type="EMBL" id="GGG84375.1"/>
    </source>
</evidence>
<name>A0A917HNL7_9BACL</name>
<proteinExistence type="predicted"/>
<reference evidence="1 2" key="1">
    <citation type="journal article" date="2014" name="Int. J. Syst. Evol. Microbiol.">
        <title>Complete genome sequence of Corynebacterium casei LMG S-19264T (=DSM 44701T), isolated from a smear-ripened cheese.</title>
        <authorList>
            <consortium name="US DOE Joint Genome Institute (JGI-PGF)"/>
            <person name="Walter F."/>
            <person name="Albersmeier A."/>
            <person name="Kalinowski J."/>
            <person name="Ruckert C."/>
        </authorList>
    </citation>
    <scope>NUCLEOTIDE SEQUENCE [LARGE SCALE GENOMIC DNA]</scope>
    <source>
        <strain evidence="1 2">CGMCC 1.15286</strain>
    </source>
</reference>
<evidence type="ECO:0000313" key="2">
    <source>
        <dbReference type="Proteomes" id="UP000600247"/>
    </source>
</evidence>
<gene>
    <name evidence="1" type="ORF">GCM10010918_47770</name>
</gene>
<dbReference type="EMBL" id="BMHY01000013">
    <property type="protein sequence ID" value="GGG84375.1"/>
    <property type="molecule type" value="Genomic_DNA"/>
</dbReference>
<dbReference type="AlphaFoldDB" id="A0A917HNL7"/>
<keyword evidence="2" id="KW-1185">Reference proteome</keyword>
<comment type="caution">
    <text evidence="1">The sequence shown here is derived from an EMBL/GenBank/DDBJ whole genome shotgun (WGS) entry which is preliminary data.</text>
</comment>
<protein>
    <recommendedName>
        <fullName evidence="3">DNA-binding response regulator</fullName>
    </recommendedName>
</protein>
<evidence type="ECO:0008006" key="3">
    <source>
        <dbReference type="Google" id="ProtNLM"/>
    </source>
</evidence>
<accession>A0A917HNL7</accession>
<sequence>MVESTYEQWLSEQAASCTGERRRRLSQHGHAEELFLKQVWYPAFNHFQNLHGEYEVSDFKDGKRYLDFAYIRSPYRICFEIDGFGPHSRDVDRDRFADGLMRQNHLVLDGWIVIRLSYDDVVKRPRQCQQLLHQLLGKLYNPQSFPDITIHQKEIIRYMMITQNPVSPKEISSMLQVGAKFARRLLLELLYKKYVVSCSAGNQRIRLYKLNDNLPPYSKS</sequence>
<dbReference type="Proteomes" id="UP000600247">
    <property type="component" value="Unassembled WGS sequence"/>
</dbReference>
<organism evidence="1 2">
    <name type="scientific">Paenibacillus radicis</name>
    <name type="common">ex Gao et al. 2016</name>
    <dbReference type="NCBI Taxonomy" id="1737354"/>
    <lineage>
        <taxon>Bacteria</taxon>
        <taxon>Bacillati</taxon>
        <taxon>Bacillota</taxon>
        <taxon>Bacilli</taxon>
        <taxon>Bacillales</taxon>
        <taxon>Paenibacillaceae</taxon>
        <taxon>Paenibacillus</taxon>
    </lineage>
</organism>